<evidence type="ECO:0000313" key="2">
    <source>
        <dbReference type="Proteomes" id="UP000501969"/>
    </source>
</evidence>
<dbReference type="Pfam" id="PF08087">
    <property type="entry name" value="Toxin_18"/>
    <property type="match status" value="1"/>
</dbReference>
<dbReference type="PROSITE" id="PS51257">
    <property type="entry name" value="PROKAR_LIPOPROTEIN"/>
    <property type="match status" value="1"/>
</dbReference>
<dbReference type="RefSeq" id="YP_010796587.1">
    <property type="nucleotide sequence ID" value="NC_076031.1"/>
</dbReference>
<protein>
    <submittedName>
        <fullName evidence="1">CTL-2</fullName>
    </submittedName>
</protein>
<sequence length="52" mass="5659">MHLKTIVTMAVMAMAMTVNTVYACTENGLNCQYSNECCSGACSAVFKFCLPR</sequence>
<evidence type="ECO:0000313" key="1">
    <source>
        <dbReference type="EMBL" id="AXU41575.1"/>
    </source>
</evidence>
<accession>A0A346TPR5</accession>
<proteinExistence type="predicted"/>
<dbReference type="Proteomes" id="UP000501969">
    <property type="component" value="Segment"/>
</dbReference>
<dbReference type="EMBL" id="MH124167">
    <property type="protein sequence ID" value="AXU41575.1"/>
    <property type="molecule type" value="Genomic_DNA"/>
</dbReference>
<dbReference type="InterPro" id="IPR012623">
    <property type="entry name" value="Toxin_18"/>
</dbReference>
<dbReference type="KEGG" id="vg:80534082"/>
<reference evidence="1 2" key="1">
    <citation type="submission" date="2018-03" db="EMBL/GenBank/DDBJ databases">
        <title>Complete genome sequence of a second alphabaculovirus from the true armyworm, Mythimna unipuncta.</title>
        <authorList>
            <person name="Harrison R.L."/>
            <person name="Mowery J.D."/>
            <person name="Bauchan G.R."/>
            <person name="Theilmann D.A."/>
            <person name="Erlandson M.A."/>
        </authorList>
    </citation>
    <scope>NUCLEOTIDE SEQUENCE [LARGE SCALE GENOMIC DNA]</scope>
    <source>
        <strain evidence="1 2">KY310</strain>
    </source>
</reference>
<dbReference type="GeneID" id="80534082"/>
<name>A0A346TPR5_9ABAC</name>
<organism evidence="1 2">
    <name type="scientific">Mythimna unipuncta nucleopolyhedrovirus</name>
    <dbReference type="NCBI Taxonomy" id="447897"/>
    <lineage>
        <taxon>Viruses</taxon>
        <taxon>Viruses incertae sedis</taxon>
        <taxon>Naldaviricetes</taxon>
        <taxon>Lefavirales</taxon>
        <taxon>Baculoviridae</taxon>
        <taxon>Alphabaculovirus</taxon>
    </lineage>
</organism>
<keyword evidence="2" id="KW-1185">Reference proteome</keyword>